<evidence type="ECO:0000256" key="3">
    <source>
        <dbReference type="ARBA" id="ARBA00023163"/>
    </source>
</evidence>
<evidence type="ECO:0000256" key="5">
    <source>
        <dbReference type="SAM" id="MobiDB-lite"/>
    </source>
</evidence>
<evidence type="ECO:0000256" key="4">
    <source>
        <dbReference type="ARBA" id="ARBA00023242"/>
    </source>
</evidence>
<dbReference type="GO" id="GO:0000435">
    <property type="term" value="P:positive regulation of transcription from RNA polymerase II promoter by galactose"/>
    <property type="evidence" value="ECO:0007669"/>
    <property type="project" value="TreeGrafter"/>
</dbReference>
<evidence type="ECO:0000256" key="1">
    <source>
        <dbReference type="ARBA" id="ARBA00023015"/>
    </source>
</evidence>
<dbReference type="Proteomes" id="UP001201980">
    <property type="component" value="Unassembled WGS sequence"/>
</dbReference>
<dbReference type="PANTHER" id="PTHR47424">
    <property type="entry name" value="REGULATORY PROTEIN GAL4"/>
    <property type="match status" value="1"/>
</dbReference>
<keyword evidence="3" id="KW-0804">Transcription</keyword>
<accession>A0AAD5RKN8</accession>
<dbReference type="GO" id="GO:0008270">
    <property type="term" value="F:zinc ion binding"/>
    <property type="evidence" value="ECO:0007669"/>
    <property type="project" value="InterPro"/>
</dbReference>
<dbReference type="GO" id="GO:0006351">
    <property type="term" value="P:DNA-templated transcription"/>
    <property type="evidence" value="ECO:0007669"/>
    <property type="project" value="InterPro"/>
</dbReference>
<keyword evidence="1" id="KW-0805">Transcription regulation</keyword>
<dbReference type="EMBL" id="JAKWBI020000314">
    <property type="protein sequence ID" value="KAJ2896764.1"/>
    <property type="molecule type" value="Genomic_DNA"/>
</dbReference>
<dbReference type="Pfam" id="PF04082">
    <property type="entry name" value="Fungal_trans"/>
    <property type="match status" value="1"/>
</dbReference>
<dbReference type="SMART" id="SM00906">
    <property type="entry name" value="Fungal_trans"/>
    <property type="match status" value="1"/>
</dbReference>
<reference evidence="7" key="1">
    <citation type="submission" date="2022-07" db="EMBL/GenBank/DDBJ databases">
        <title>Draft genome sequence of Zalerion maritima ATCC 34329, a (micro)plastics degrading marine fungus.</title>
        <authorList>
            <person name="Paco A."/>
            <person name="Goncalves M.F.M."/>
            <person name="Rocha-Santos T.A.P."/>
            <person name="Alves A."/>
        </authorList>
    </citation>
    <scope>NUCLEOTIDE SEQUENCE</scope>
    <source>
        <strain evidence="7">ATCC 34329</strain>
    </source>
</reference>
<organism evidence="7 8">
    <name type="scientific">Zalerion maritima</name>
    <dbReference type="NCBI Taxonomy" id="339359"/>
    <lineage>
        <taxon>Eukaryota</taxon>
        <taxon>Fungi</taxon>
        <taxon>Dikarya</taxon>
        <taxon>Ascomycota</taxon>
        <taxon>Pezizomycotina</taxon>
        <taxon>Sordariomycetes</taxon>
        <taxon>Lulworthiomycetidae</taxon>
        <taxon>Lulworthiales</taxon>
        <taxon>Lulworthiaceae</taxon>
        <taxon>Zalerion</taxon>
    </lineage>
</organism>
<name>A0AAD5RKN8_9PEZI</name>
<evidence type="ECO:0000259" key="6">
    <source>
        <dbReference type="SMART" id="SM00906"/>
    </source>
</evidence>
<keyword evidence="2" id="KW-0238">DNA-binding</keyword>
<sequence length="723" mass="80269">MKQRRRESLGDEQLRPEHSGMPGPGPVALRHGWWREGKETQDRRRLWFMSEQEKPVAEANLKSDAIPVSRRYMDSIVARLATVEDALRSLSDRVDSQAPALPPGSSHVDPQLRGVEEDGSSRASVPHEPADGMGSIVASEEEDIGYFGPSSNIAFTKHITKAISAVLGVAPSPATDEPVGGSLVIYCDPPRSPAATRPQTADWMFQLPPSKVMEDLIHAYFAETNLLYPYLHEKSFWDRYYETKATGKRDKTWLGLLNMVLAQATATSVNGSNMVERTTAGEDYYRRAAALCEAEILRGTSVEIIQVLLIMAQYLQGTRRSIKTWNLHGLAVKGAFQLGLHSQRALDRFPPLEKELRTRVWYACVMLDRMLSMTFGRPPSIPEYYIRIQLPRGYQARHVSREEDENDSLVFHNATIKLYKIIASCIEALYDNNLGLAGERSTFDTASGIFQMENHLVHWQQTLPSEMCLVELGEIHAASGFRCCLKLRVILTMRYHNARILTHRAVLDARLVDIIGSEKTDAGTLERLGPNSLASCVHSACAIVDTAHAIASSSGDKKRLLGAWWFSVYYVFNAALVIFASRIVTSGSAILSSLATIDHGQALDRATRTLTILDPGNKLAERCARFISALGHAMETLGVWNQFALIFRRASLLTDRIVAEPRPPHHAEPVAMDQHSNQLPYQAIQDTLGTLHHTSGLGMDLGDLAMASELSFLNDFSATGLFH</sequence>
<gene>
    <name evidence="7" type="ORF">MKZ38_005252</name>
</gene>
<keyword evidence="8" id="KW-1185">Reference proteome</keyword>
<dbReference type="InterPro" id="IPR007219">
    <property type="entry name" value="XnlR_reg_dom"/>
</dbReference>
<dbReference type="PANTHER" id="PTHR47424:SF3">
    <property type="entry name" value="REGULATORY PROTEIN GAL4"/>
    <property type="match status" value="1"/>
</dbReference>
<feature type="domain" description="Xylanolytic transcriptional activator regulatory" evidence="6">
    <location>
        <begin position="324"/>
        <end position="397"/>
    </location>
</feature>
<evidence type="ECO:0000256" key="2">
    <source>
        <dbReference type="ARBA" id="ARBA00023125"/>
    </source>
</evidence>
<dbReference type="InterPro" id="IPR051127">
    <property type="entry name" value="Fungal_SecMet_Regulators"/>
</dbReference>
<feature type="region of interest" description="Disordered" evidence="5">
    <location>
        <begin position="1"/>
        <end position="31"/>
    </location>
</feature>
<dbReference type="CDD" id="cd12148">
    <property type="entry name" value="fungal_TF_MHR"/>
    <property type="match status" value="1"/>
</dbReference>
<evidence type="ECO:0000313" key="7">
    <source>
        <dbReference type="EMBL" id="KAJ2896764.1"/>
    </source>
</evidence>
<feature type="region of interest" description="Disordered" evidence="5">
    <location>
        <begin position="94"/>
        <end position="133"/>
    </location>
</feature>
<protein>
    <recommendedName>
        <fullName evidence="6">Xylanolytic transcriptional activator regulatory domain-containing protein</fullName>
    </recommendedName>
</protein>
<keyword evidence="4" id="KW-0539">Nucleus</keyword>
<comment type="caution">
    <text evidence="7">The sequence shown here is derived from an EMBL/GenBank/DDBJ whole genome shotgun (WGS) entry which is preliminary data.</text>
</comment>
<feature type="compositionally biased region" description="Basic and acidic residues" evidence="5">
    <location>
        <begin position="1"/>
        <end position="18"/>
    </location>
</feature>
<evidence type="ECO:0000313" key="8">
    <source>
        <dbReference type="Proteomes" id="UP001201980"/>
    </source>
</evidence>
<dbReference type="AlphaFoldDB" id="A0AAD5RKN8"/>
<dbReference type="GO" id="GO:0000981">
    <property type="term" value="F:DNA-binding transcription factor activity, RNA polymerase II-specific"/>
    <property type="evidence" value="ECO:0007669"/>
    <property type="project" value="TreeGrafter"/>
</dbReference>
<dbReference type="GO" id="GO:0005634">
    <property type="term" value="C:nucleus"/>
    <property type="evidence" value="ECO:0007669"/>
    <property type="project" value="TreeGrafter"/>
</dbReference>
<dbReference type="GO" id="GO:0000978">
    <property type="term" value="F:RNA polymerase II cis-regulatory region sequence-specific DNA binding"/>
    <property type="evidence" value="ECO:0007669"/>
    <property type="project" value="TreeGrafter"/>
</dbReference>
<proteinExistence type="predicted"/>